<evidence type="ECO:0000256" key="2">
    <source>
        <dbReference type="ARBA" id="ARBA00022603"/>
    </source>
</evidence>
<keyword evidence="6" id="KW-1185">Reference proteome</keyword>
<comment type="caution">
    <text evidence="5">The sequence shown here is derived from an EMBL/GenBank/DDBJ whole genome shotgun (WGS) entry which is preliminary data.</text>
</comment>
<evidence type="ECO:0000256" key="1">
    <source>
        <dbReference type="ARBA" id="ARBA00008361"/>
    </source>
</evidence>
<keyword evidence="3 5" id="KW-0808">Transferase</keyword>
<dbReference type="Pfam" id="PF08241">
    <property type="entry name" value="Methyltransf_11"/>
    <property type="match status" value="1"/>
</dbReference>
<evidence type="ECO:0000313" key="6">
    <source>
        <dbReference type="Proteomes" id="UP000535589"/>
    </source>
</evidence>
<name>A0A7X8TSF1_9VIBR</name>
<dbReference type="Gene3D" id="3.40.50.150">
    <property type="entry name" value="Vaccinia Virus protein VP39"/>
    <property type="match status" value="1"/>
</dbReference>
<dbReference type="RefSeq" id="WP_168836493.1">
    <property type="nucleotide sequence ID" value="NZ_JABAIK010000009.1"/>
</dbReference>
<dbReference type="PANTHER" id="PTHR44942">
    <property type="entry name" value="METHYLTRANSF_11 DOMAIN-CONTAINING PROTEIN"/>
    <property type="match status" value="1"/>
</dbReference>
<accession>A0A7X8TSF1</accession>
<proteinExistence type="inferred from homology"/>
<sequence>MGDREKNVVHDDYNDAISSHYAAYRPPLHQALLAEFFQTSGRGEIDIALDIGCGTGVSSRALIPYCKAIIAVDPSIAMIEQAILTTEPWANIAYCIGDGEALNIPDQQIDLVTFAGSLNYAKSPSLLKELKRVCKPEAHVIVYDFEVHLDEWLLCLGIQMPETAPMHYDHEINFDDCELLRRNIGSVKTVALDVSAQNLAHVLFSSTGRYNRLQAKFQGEDAFHQVVKRLDRSGLNLQIKATTYLYAYTQVTSVNQ</sequence>
<dbReference type="InterPro" id="IPR029063">
    <property type="entry name" value="SAM-dependent_MTases_sf"/>
</dbReference>
<reference evidence="5 6" key="1">
    <citation type="submission" date="2020-04" db="EMBL/GenBank/DDBJ databases">
        <title>Vibrio sp. SM6, a novel species isolated from seawater.</title>
        <authorList>
            <person name="Wang X."/>
        </authorList>
    </citation>
    <scope>NUCLEOTIDE SEQUENCE [LARGE SCALE GENOMIC DNA]</scope>
    <source>
        <strain evidence="5 6">SM6</strain>
    </source>
</reference>
<dbReference type="CDD" id="cd02440">
    <property type="entry name" value="AdoMet_MTases"/>
    <property type="match status" value="1"/>
</dbReference>
<dbReference type="AlphaFoldDB" id="A0A7X8TSF1"/>
<dbReference type="SUPFAM" id="SSF53335">
    <property type="entry name" value="S-adenosyl-L-methionine-dependent methyltransferases"/>
    <property type="match status" value="1"/>
</dbReference>
<evidence type="ECO:0000313" key="5">
    <source>
        <dbReference type="EMBL" id="NLS13408.1"/>
    </source>
</evidence>
<feature type="domain" description="Methyltransferase type 11" evidence="4">
    <location>
        <begin position="49"/>
        <end position="141"/>
    </location>
</feature>
<evidence type="ECO:0000259" key="4">
    <source>
        <dbReference type="Pfam" id="PF08241"/>
    </source>
</evidence>
<dbReference type="GO" id="GO:0008757">
    <property type="term" value="F:S-adenosylmethionine-dependent methyltransferase activity"/>
    <property type="evidence" value="ECO:0007669"/>
    <property type="project" value="InterPro"/>
</dbReference>
<dbReference type="EMBL" id="JABAIK010000009">
    <property type="protein sequence ID" value="NLS13408.1"/>
    <property type="molecule type" value="Genomic_DNA"/>
</dbReference>
<keyword evidence="2 5" id="KW-0489">Methyltransferase</keyword>
<comment type="similarity">
    <text evidence="1">Belongs to the methyltransferase superfamily.</text>
</comment>
<dbReference type="Proteomes" id="UP000535589">
    <property type="component" value="Unassembled WGS sequence"/>
</dbReference>
<evidence type="ECO:0000256" key="3">
    <source>
        <dbReference type="ARBA" id="ARBA00022679"/>
    </source>
</evidence>
<organism evidence="5 6">
    <name type="scientific">Vibrio agarilyticus</name>
    <dbReference type="NCBI Taxonomy" id="2726741"/>
    <lineage>
        <taxon>Bacteria</taxon>
        <taxon>Pseudomonadati</taxon>
        <taxon>Pseudomonadota</taxon>
        <taxon>Gammaproteobacteria</taxon>
        <taxon>Vibrionales</taxon>
        <taxon>Vibrionaceae</taxon>
        <taxon>Vibrio</taxon>
    </lineage>
</organism>
<dbReference type="InterPro" id="IPR013216">
    <property type="entry name" value="Methyltransf_11"/>
</dbReference>
<dbReference type="InterPro" id="IPR051052">
    <property type="entry name" value="Diverse_substrate_MTase"/>
</dbReference>
<dbReference type="GO" id="GO:0032259">
    <property type="term" value="P:methylation"/>
    <property type="evidence" value="ECO:0007669"/>
    <property type="project" value="UniProtKB-KW"/>
</dbReference>
<dbReference type="PANTHER" id="PTHR44942:SF4">
    <property type="entry name" value="METHYLTRANSFERASE TYPE 11 DOMAIN-CONTAINING PROTEIN"/>
    <property type="match status" value="1"/>
</dbReference>
<protein>
    <submittedName>
        <fullName evidence="5">Class I SAM-dependent methyltransferase</fullName>
    </submittedName>
</protein>
<gene>
    <name evidence="5" type="ORF">HGP28_10935</name>
</gene>